<dbReference type="InterPro" id="IPR036388">
    <property type="entry name" value="WH-like_DNA-bd_sf"/>
</dbReference>
<gene>
    <name evidence="4" type="ORF">ISS99_19920</name>
</gene>
<dbReference type="SUPFAM" id="SSF88659">
    <property type="entry name" value="Sigma3 and sigma4 domains of RNA polymerase sigma factors"/>
    <property type="match status" value="1"/>
</dbReference>
<keyword evidence="5" id="KW-1185">Reference proteome</keyword>
<evidence type="ECO:0000259" key="2">
    <source>
        <dbReference type="Pfam" id="PF04542"/>
    </source>
</evidence>
<dbReference type="SUPFAM" id="SSF88946">
    <property type="entry name" value="Sigma2 domain of RNA polymerase sigma factors"/>
    <property type="match status" value="1"/>
</dbReference>
<feature type="domain" description="RNA polymerase sigma factor 70 region 4 type 2" evidence="3">
    <location>
        <begin position="111"/>
        <end position="161"/>
    </location>
</feature>
<dbReference type="PANTHER" id="PTHR30173">
    <property type="entry name" value="SIGMA 19 FACTOR"/>
    <property type="match status" value="1"/>
</dbReference>
<dbReference type="RefSeq" id="WP_204633345.1">
    <property type="nucleotide sequence ID" value="NZ_BSOC01000001.1"/>
</dbReference>
<dbReference type="Gene3D" id="3.10.450.50">
    <property type="match status" value="1"/>
</dbReference>
<evidence type="ECO:0000259" key="3">
    <source>
        <dbReference type="Pfam" id="PF08281"/>
    </source>
</evidence>
<accession>A0ABS2KMY1</accession>
<reference evidence="4" key="1">
    <citation type="submission" date="2020-10" db="EMBL/GenBank/DDBJ databases">
        <title>Phylogeny of dyella-like bacteria.</title>
        <authorList>
            <person name="Fu J."/>
        </authorList>
    </citation>
    <scope>NUCLEOTIDE SEQUENCE</scope>
    <source>
        <strain evidence="4">DHON07</strain>
    </source>
</reference>
<proteinExistence type="predicted"/>
<dbReference type="Gene3D" id="1.10.1740.10">
    <property type="match status" value="1"/>
</dbReference>
<dbReference type="Pfam" id="PF08281">
    <property type="entry name" value="Sigma70_r4_2"/>
    <property type="match status" value="1"/>
</dbReference>
<evidence type="ECO:0000313" key="4">
    <source>
        <dbReference type="EMBL" id="MBM7131798.1"/>
    </source>
</evidence>
<dbReference type="InterPro" id="IPR007627">
    <property type="entry name" value="RNA_pol_sigma70_r2"/>
</dbReference>
<dbReference type="SUPFAM" id="SSF54427">
    <property type="entry name" value="NTF2-like"/>
    <property type="match status" value="1"/>
</dbReference>
<organism evidence="4 5">
    <name type="scientific">Dyella mobilis</name>
    <dbReference type="NCBI Taxonomy" id="1849582"/>
    <lineage>
        <taxon>Bacteria</taxon>
        <taxon>Pseudomonadati</taxon>
        <taxon>Pseudomonadota</taxon>
        <taxon>Gammaproteobacteria</taxon>
        <taxon>Lysobacterales</taxon>
        <taxon>Rhodanobacteraceae</taxon>
        <taxon>Dyella</taxon>
    </lineage>
</organism>
<comment type="subunit">
    <text evidence="1">Interacts transiently with the RNA polymerase catalytic core formed by RpoA, RpoB, RpoC and RpoZ (2 alpha, 1 beta, 1 beta' and 1 omega subunit) to form the RNA polymerase holoenzyme that can initiate transcription.</text>
</comment>
<sequence>MDENKWLAERFQAQRVRLQAVAYRMLGSHSEAEDAVQETWLRLNRADTSDVENLAGWLTTVLSRVCLDTLRSRQSRREESLDLELAHPALDEPDGGDPAHEVLLADSVGSALLLVLQTLSPAERLAFVLHDMFAVSFDDIAPIIDRTPVAARQLASRARRRVQGANEGNQADPARQREVVAAFLSASRNGDFSALLALLDPEVVLRADAFTVQASIANQASGAPRLFPETVGAKNVADTFSGRAKAARLVLIDGLPGAVWAPGGEPRVAFRFAVDGGRITQIELVADPEQIRHFDLTWLEH</sequence>
<dbReference type="Pfam" id="PF04542">
    <property type="entry name" value="Sigma70_r2"/>
    <property type="match status" value="1"/>
</dbReference>
<dbReference type="InterPro" id="IPR013324">
    <property type="entry name" value="RNA_pol_sigma_r3/r4-like"/>
</dbReference>
<name>A0ABS2KMY1_9GAMM</name>
<dbReference type="InterPro" id="IPR014284">
    <property type="entry name" value="RNA_pol_sigma-70_dom"/>
</dbReference>
<evidence type="ECO:0000313" key="5">
    <source>
        <dbReference type="Proteomes" id="UP001430193"/>
    </source>
</evidence>
<feature type="domain" description="RNA polymerase sigma-70 region 2" evidence="2">
    <location>
        <begin position="16"/>
        <end position="75"/>
    </location>
</feature>
<dbReference type="PANTHER" id="PTHR30173:SF43">
    <property type="entry name" value="ECF RNA POLYMERASE SIGMA FACTOR SIGI-RELATED"/>
    <property type="match status" value="1"/>
</dbReference>
<dbReference type="Gene3D" id="1.10.10.10">
    <property type="entry name" value="Winged helix-like DNA-binding domain superfamily/Winged helix DNA-binding domain"/>
    <property type="match status" value="1"/>
</dbReference>
<dbReference type="Proteomes" id="UP001430193">
    <property type="component" value="Unassembled WGS sequence"/>
</dbReference>
<evidence type="ECO:0000256" key="1">
    <source>
        <dbReference type="ARBA" id="ARBA00011344"/>
    </source>
</evidence>
<dbReference type="NCBIfam" id="TIGR02937">
    <property type="entry name" value="sigma70-ECF"/>
    <property type="match status" value="1"/>
</dbReference>
<comment type="caution">
    <text evidence="4">The sequence shown here is derived from an EMBL/GenBank/DDBJ whole genome shotgun (WGS) entry which is preliminary data.</text>
</comment>
<dbReference type="InterPro" id="IPR052704">
    <property type="entry name" value="ECF_Sigma-70_Domain"/>
</dbReference>
<protein>
    <submittedName>
        <fullName evidence="4">Sigma-70 family RNA polymerase sigma factor</fullName>
    </submittedName>
</protein>
<dbReference type="EMBL" id="JADIKF010000040">
    <property type="protein sequence ID" value="MBM7131798.1"/>
    <property type="molecule type" value="Genomic_DNA"/>
</dbReference>
<dbReference type="InterPro" id="IPR013325">
    <property type="entry name" value="RNA_pol_sigma_r2"/>
</dbReference>
<dbReference type="InterPro" id="IPR013249">
    <property type="entry name" value="RNA_pol_sigma70_r4_t2"/>
</dbReference>
<dbReference type="InterPro" id="IPR032710">
    <property type="entry name" value="NTF2-like_dom_sf"/>
</dbReference>